<dbReference type="Pfam" id="PF12585">
    <property type="entry name" value="DUF3759"/>
    <property type="match status" value="1"/>
</dbReference>
<reference evidence="1" key="1">
    <citation type="submission" date="2023-03" db="EMBL/GenBank/DDBJ databases">
        <title>Massive genome expansion in bonnet fungi (Mycena s.s.) driven by repeated elements and novel gene families across ecological guilds.</title>
        <authorList>
            <consortium name="Lawrence Berkeley National Laboratory"/>
            <person name="Harder C.B."/>
            <person name="Miyauchi S."/>
            <person name="Viragh M."/>
            <person name="Kuo A."/>
            <person name="Thoen E."/>
            <person name="Andreopoulos B."/>
            <person name="Lu D."/>
            <person name="Skrede I."/>
            <person name="Drula E."/>
            <person name="Henrissat B."/>
            <person name="Morin E."/>
            <person name="Kohler A."/>
            <person name="Barry K."/>
            <person name="LaButti K."/>
            <person name="Morin E."/>
            <person name="Salamov A."/>
            <person name="Lipzen A."/>
            <person name="Mereny Z."/>
            <person name="Hegedus B."/>
            <person name="Baldrian P."/>
            <person name="Stursova M."/>
            <person name="Weitz H."/>
            <person name="Taylor A."/>
            <person name="Grigoriev I.V."/>
            <person name="Nagy L.G."/>
            <person name="Martin F."/>
            <person name="Kauserud H."/>
        </authorList>
    </citation>
    <scope>NUCLEOTIDE SEQUENCE</scope>
    <source>
        <strain evidence="1">CBHHK173m</strain>
    </source>
</reference>
<dbReference type="AlphaFoldDB" id="A0AAD6XXQ0"/>
<dbReference type="PANTHER" id="PTHR37450:SF1">
    <property type="entry name" value="CIPC PROTEIN"/>
    <property type="match status" value="1"/>
</dbReference>
<proteinExistence type="predicted"/>
<keyword evidence="2" id="KW-1185">Reference proteome</keyword>
<accession>A0AAD6XXQ0</accession>
<evidence type="ECO:0008006" key="3">
    <source>
        <dbReference type="Google" id="ProtNLM"/>
    </source>
</evidence>
<dbReference type="EMBL" id="JARJCN010000013">
    <property type="protein sequence ID" value="KAJ7095452.1"/>
    <property type="molecule type" value="Genomic_DNA"/>
</dbReference>
<sequence length="118" mass="12974">MAFGWLHNLHKSDEQSAYEEVTNVSPENHEHKAKLSHELIAGAAAYEAAKKYEEHCAANGKPSSHAKAKELIAAFSGAFVDRMIETKGLDAIDKAKAKHAAKKRAEEQSDEVLVEQYA</sequence>
<organism evidence="1 2">
    <name type="scientific">Mycena belliarum</name>
    <dbReference type="NCBI Taxonomy" id="1033014"/>
    <lineage>
        <taxon>Eukaryota</taxon>
        <taxon>Fungi</taxon>
        <taxon>Dikarya</taxon>
        <taxon>Basidiomycota</taxon>
        <taxon>Agaricomycotina</taxon>
        <taxon>Agaricomycetes</taxon>
        <taxon>Agaricomycetidae</taxon>
        <taxon>Agaricales</taxon>
        <taxon>Marasmiineae</taxon>
        <taxon>Mycenaceae</taxon>
        <taxon>Mycena</taxon>
    </lineage>
</organism>
<gene>
    <name evidence="1" type="ORF">B0H15DRAFT_829596</name>
</gene>
<protein>
    <recommendedName>
        <fullName evidence="3">CipC protein</fullName>
    </recommendedName>
</protein>
<evidence type="ECO:0000313" key="1">
    <source>
        <dbReference type="EMBL" id="KAJ7095452.1"/>
    </source>
</evidence>
<comment type="caution">
    <text evidence="1">The sequence shown here is derived from an EMBL/GenBank/DDBJ whole genome shotgun (WGS) entry which is preliminary data.</text>
</comment>
<evidence type="ECO:0000313" key="2">
    <source>
        <dbReference type="Proteomes" id="UP001222325"/>
    </source>
</evidence>
<dbReference type="InterPro" id="IPR022234">
    <property type="entry name" value="DUF3759"/>
</dbReference>
<dbReference type="PANTHER" id="PTHR37450">
    <property type="entry name" value="CIPC PROTEIN"/>
    <property type="match status" value="1"/>
</dbReference>
<name>A0AAD6XXQ0_9AGAR</name>
<dbReference type="Proteomes" id="UP001222325">
    <property type="component" value="Unassembled WGS sequence"/>
</dbReference>